<dbReference type="Proteomes" id="UP000708208">
    <property type="component" value="Unassembled WGS sequence"/>
</dbReference>
<feature type="chain" id="PRO_5035243118" description="C2 domain-containing protein" evidence="2">
    <location>
        <begin position="17"/>
        <end position="290"/>
    </location>
</feature>
<dbReference type="AlphaFoldDB" id="A0A8J2NXP3"/>
<evidence type="ECO:0000256" key="1">
    <source>
        <dbReference type="SAM" id="MobiDB-lite"/>
    </source>
</evidence>
<evidence type="ECO:0000256" key="2">
    <source>
        <dbReference type="SAM" id="SignalP"/>
    </source>
</evidence>
<dbReference type="EMBL" id="CAJVCH010050722">
    <property type="protein sequence ID" value="CAG7718084.1"/>
    <property type="molecule type" value="Genomic_DNA"/>
</dbReference>
<proteinExistence type="predicted"/>
<accession>A0A8J2NXP3</accession>
<gene>
    <name evidence="4" type="ORF">AFUS01_LOCUS7505</name>
</gene>
<dbReference type="PANTHER" id="PTHR47800:SF5">
    <property type="entry name" value="FER-1-LIKE PROTEIN 6"/>
    <property type="match status" value="1"/>
</dbReference>
<dbReference type="OrthoDB" id="73919at2759"/>
<sequence length="290" mass="32108">MKYLIILAAAIVAVAAQAPKNRATSSTTTTGKPLAPKLASPTPKPGDFALNLTFVLTGKSIPTKDSNSKVDGYVQVFSKTGAAEEVLVGTTDTLKDNDNPEWLNVFWINWKRGTQQKLHFIIKDHDTLGKDDDVGEVTIDVDQYVDKNQDLKVPLVPEGGELLIKRTQPTRFQLYARNVPHKDQFNGKSDPYVEVYWRVGKEGADHLIGSTAIINDEENPDWKETFEFSNYQKGTNQYLFFKVLDSDALTGSDFLGELLVEADPYVTKRATKITKLTKGDGITTLGITPV</sequence>
<dbReference type="GO" id="GO:0010628">
    <property type="term" value="P:positive regulation of gene expression"/>
    <property type="evidence" value="ECO:0007669"/>
    <property type="project" value="TreeGrafter"/>
</dbReference>
<dbReference type="SMART" id="SM00239">
    <property type="entry name" value="C2"/>
    <property type="match status" value="2"/>
</dbReference>
<dbReference type="Pfam" id="PF00168">
    <property type="entry name" value="C2"/>
    <property type="match status" value="2"/>
</dbReference>
<dbReference type="PANTHER" id="PTHR47800">
    <property type="entry name" value="C2 DOMAIN-CONTAINING PROTEIN"/>
    <property type="match status" value="1"/>
</dbReference>
<organism evidence="4 5">
    <name type="scientific">Allacma fusca</name>
    <dbReference type="NCBI Taxonomy" id="39272"/>
    <lineage>
        <taxon>Eukaryota</taxon>
        <taxon>Metazoa</taxon>
        <taxon>Ecdysozoa</taxon>
        <taxon>Arthropoda</taxon>
        <taxon>Hexapoda</taxon>
        <taxon>Collembola</taxon>
        <taxon>Symphypleona</taxon>
        <taxon>Sminthuridae</taxon>
        <taxon>Allacma</taxon>
    </lineage>
</organism>
<evidence type="ECO:0000313" key="4">
    <source>
        <dbReference type="EMBL" id="CAG7718084.1"/>
    </source>
</evidence>
<comment type="caution">
    <text evidence="4">The sequence shown here is derived from an EMBL/GenBank/DDBJ whole genome shotgun (WGS) entry which is preliminary data.</text>
</comment>
<dbReference type="InterPro" id="IPR000008">
    <property type="entry name" value="C2_dom"/>
</dbReference>
<feature type="signal peptide" evidence="2">
    <location>
        <begin position="1"/>
        <end position="16"/>
    </location>
</feature>
<feature type="region of interest" description="Disordered" evidence="1">
    <location>
        <begin position="22"/>
        <end position="42"/>
    </location>
</feature>
<feature type="domain" description="C2" evidence="3">
    <location>
        <begin position="147"/>
        <end position="277"/>
    </location>
</feature>
<dbReference type="CDD" id="cd00030">
    <property type="entry name" value="C2"/>
    <property type="match status" value="2"/>
</dbReference>
<evidence type="ECO:0000259" key="3">
    <source>
        <dbReference type="PROSITE" id="PS50004"/>
    </source>
</evidence>
<keyword evidence="5" id="KW-1185">Reference proteome</keyword>
<name>A0A8J2NXP3_9HEXA</name>
<protein>
    <recommendedName>
        <fullName evidence="3">C2 domain-containing protein</fullName>
    </recommendedName>
</protein>
<reference evidence="4" key="1">
    <citation type="submission" date="2021-06" db="EMBL/GenBank/DDBJ databases">
        <authorList>
            <person name="Hodson N. C."/>
            <person name="Mongue J. A."/>
            <person name="Jaron S. K."/>
        </authorList>
    </citation>
    <scope>NUCLEOTIDE SEQUENCE</scope>
</reference>
<feature type="compositionally biased region" description="Polar residues" evidence="1">
    <location>
        <begin position="22"/>
        <end position="31"/>
    </location>
</feature>
<evidence type="ECO:0000313" key="5">
    <source>
        <dbReference type="Proteomes" id="UP000708208"/>
    </source>
</evidence>
<dbReference type="PROSITE" id="PS50004">
    <property type="entry name" value="C2"/>
    <property type="match status" value="1"/>
</dbReference>
<keyword evidence="2" id="KW-0732">Signal</keyword>